<keyword evidence="9" id="KW-0472">Membrane</keyword>
<evidence type="ECO:0000256" key="10">
    <source>
        <dbReference type="ARBA" id="ARBA00023237"/>
    </source>
</evidence>
<feature type="chain" id="PRO_5021008642" evidence="11">
    <location>
        <begin position="20"/>
        <end position="346"/>
    </location>
</feature>
<evidence type="ECO:0000256" key="6">
    <source>
        <dbReference type="ARBA" id="ARBA00022729"/>
    </source>
</evidence>
<dbReference type="OrthoDB" id="8952625at2"/>
<dbReference type="InterPro" id="IPR050298">
    <property type="entry name" value="Gram-neg_bact_OMP"/>
</dbReference>
<dbReference type="Proteomes" id="UP000290637">
    <property type="component" value="Chromosome"/>
</dbReference>
<keyword evidence="10" id="KW-0998">Cell outer membrane</keyword>
<dbReference type="KEGG" id="plue:EWM63_26135"/>
<evidence type="ECO:0000256" key="3">
    <source>
        <dbReference type="ARBA" id="ARBA00022448"/>
    </source>
</evidence>
<organism evidence="13 14">
    <name type="scientific">Pseudoduganella lutea</name>
    <dbReference type="NCBI Taxonomy" id="321985"/>
    <lineage>
        <taxon>Bacteria</taxon>
        <taxon>Pseudomonadati</taxon>
        <taxon>Pseudomonadota</taxon>
        <taxon>Betaproteobacteria</taxon>
        <taxon>Burkholderiales</taxon>
        <taxon>Oxalobacteraceae</taxon>
        <taxon>Telluria group</taxon>
        <taxon>Pseudoduganella</taxon>
    </lineage>
</organism>
<reference evidence="13 14" key="1">
    <citation type="submission" date="2019-02" db="EMBL/GenBank/DDBJ databases">
        <title>Draft Genome Sequences of Six Type Strains of the Genus Massilia.</title>
        <authorList>
            <person name="Miess H."/>
            <person name="Frediansyhah A."/>
            <person name="Gross H."/>
        </authorList>
    </citation>
    <scope>NUCLEOTIDE SEQUENCE [LARGE SCALE GENOMIC DNA]</scope>
    <source>
        <strain evidence="13 14">DSM 17473</strain>
    </source>
</reference>
<evidence type="ECO:0000313" key="14">
    <source>
        <dbReference type="Proteomes" id="UP000290637"/>
    </source>
</evidence>
<dbReference type="InterPro" id="IPR033900">
    <property type="entry name" value="Gram_neg_porin_domain"/>
</dbReference>
<evidence type="ECO:0000256" key="1">
    <source>
        <dbReference type="ARBA" id="ARBA00004571"/>
    </source>
</evidence>
<keyword evidence="14" id="KW-1185">Reference proteome</keyword>
<keyword evidence="5" id="KW-0812">Transmembrane</keyword>
<accession>A0A4P6L332</accession>
<dbReference type="Pfam" id="PF13609">
    <property type="entry name" value="Porin_4"/>
    <property type="match status" value="1"/>
</dbReference>
<evidence type="ECO:0000259" key="12">
    <source>
        <dbReference type="Pfam" id="PF13609"/>
    </source>
</evidence>
<keyword evidence="8" id="KW-0626">Porin</keyword>
<dbReference type="GO" id="GO:0009279">
    <property type="term" value="C:cell outer membrane"/>
    <property type="evidence" value="ECO:0007669"/>
    <property type="project" value="UniProtKB-SubCell"/>
</dbReference>
<dbReference type="EMBL" id="CP035913">
    <property type="protein sequence ID" value="QBE66036.1"/>
    <property type="molecule type" value="Genomic_DNA"/>
</dbReference>
<feature type="domain" description="Porin" evidence="12">
    <location>
        <begin position="8"/>
        <end position="314"/>
    </location>
</feature>
<proteinExistence type="predicted"/>
<keyword evidence="4" id="KW-1134">Transmembrane beta strand</keyword>
<evidence type="ECO:0000256" key="2">
    <source>
        <dbReference type="ARBA" id="ARBA00011233"/>
    </source>
</evidence>
<dbReference type="GO" id="GO:0046930">
    <property type="term" value="C:pore complex"/>
    <property type="evidence" value="ECO:0007669"/>
    <property type="project" value="UniProtKB-KW"/>
</dbReference>
<evidence type="ECO:0000256" key="5">
    <source>
        <dbReference type="ARBA" id="ARBA00022692"/>
    </source>
</evidence>
<evidence type="ECO:0000256" key="9">
    <source>
        <dbReference type="ARBA" id="ARBA00023136"/>
    </source>
</evidence>
<evidence type="ECO:0000256" key="11">
    <source>
        <dbReference type="SAM" id="SignalP"/>
    </source>
</evidence>
<keyword evidence="7" id="KW-0406">Ion transport</keyword>
<dbReference type="PANTHER" id="PTHR34501:SF9">
    <property type="entry name" value="MAJOR OUTER MEMBRANE PROTEIN P.IA"/>
    <property type="match status" value="1"/>
</dbReference>
<dbReference type="PRINTS" id="PR00184">
    <property type="entry name" value="NEISSPPORIN"/>
</dbReference>
<dbReference type="InterPro" id="IPR023614">
    <property type="entry name" value="Porin_dom_sf"/>
</dbReference>
<dbReference type="AlphaFoldDB" id="A0A4P6L332"/>
<dbReference type="SUPFAM" id="SSF56935">
    <property type="entry name" value="Porins"/>
    <property type="match status" value="1"/>
</dbReference>
<dbReference type="CDD" id="cd00342">
    <property type="entry name" value="gram_neg_porins"/>
    <property type="match status" value="1"/>
</dbReference>
<keyword evidence="3" id="KW-0813">Transport</keyword>
<sequence>MKRKLAWGVCALACGTAAAQSNVNVYGLVDMNIGVIDNAGADKGNTLRINSGGMNTSRLGFVGSEDLGGGLKALFQLEMGIAADTGVADTPLFKRQATVGLEGRWGTVLLGRAFTTVYDFVLPYDPMGYAPQYSWAPAGNASGASKYGMAFAFDNLVKYQGKMGNLSYGASYGAGEGSSSGDGAKGAVAVNYMAGPWSAMAAYERINGVPEAATGTRGDTTAWHLGAMYSAGTVKLQAAMRDYRQEAAGTPDVRARLYWAGTNVMVTPAVTLAGVVYYQDVRHGAAEADPVMVVGRVRYALSRRTDLYVTAAIAKAKHGLLVGLARDEAGFGSRQKSVLAGIQHRF</sequence>
<evidence type="ECO:0000256" key="4">
    <source>
        <dbReference type="ARBA" id="ARBA00022452"/>
    </source>
</evidence>
<dbReference type="InterPro" id="IPR002299">
    <property type="entry name" value="Porin_Neis"/>
</dbReference>
<evidence type="ECO:0000256" key="8">
    <source>
        <dbReference type="ARBA" id="ARBA00023114"/>
    </source>
</evidence>
<dbReference type="PANTHER" id="PTHR34501">
    <property type="entry name" value="PROTEIN YDDL-RELATED"/>
    <property type="match status" value="1"/>
</dbReference>
<name>A0A4P6L332_9BURK</name>
<evidence type="ECO:0000256" key="7">
    <source>
        <dbReference type="ARBA" id="ARBA00023065"/>
    </source>
</evidence>
<gene>
    <name evidence="13" type="ORF">EWM63_26135</name>
</gene>
<comment type="subunit">
    <text evidence="2">Homotrimer.</text>
</comment>
<dbReference type="GO" id="GO:0015288">
    <property type="term" value="F:porin activity"/>
    <property type="evidence" value="ECO:0007669"/>
    <property type="project" value="UniProtKB-KW"/>
</dbReference>
<protein>
    <submittedName>
        <fullName evidence="13">Porin</fullName>
    </submittedName>
</protein>
<dbReference type="RefSeq" id="WP_130189145.1">
    <property type="nucleotide sequence ID" value="NZ_CP035913.1"/>
</dbReference>
<keyword evidence="6 11" id="KW-0732">Signal</keyword>
<dbReference type="Gene3D" id="2.40.160.10">
    <property type="entry name" value="Porin"/>
    <property type="match status" value="1"/>
</dbReference>
<evidence type="ECO:0000313" key="13">
    <source>
        <dbReference type="EMBL" id="QBE66036.1"/>
    </source>
</evidence>
<dbReference type="GO" id="GO:0006811">
    <property type="term" value="P:monoatomic ion transport"/>
    <property type="evidence" value="ECO:0007669"/>
    <property type="project" value="UniProtKB-KW"/>
</dbReference>
<comment type="subcellular location">
    <subcellularLocation>
        <location evidence="1">Cell outer membrane</location>
        <topology evidence="1">Multi-pass membrane protein</topology>
    </subcellularLocation>
</comment>
<feature type="signal peptide" evidence="11">
    <location>
        <begin position="1"/>
        <end position="19"/>
    </location>
</feature>